<dbReference type="InterPro" id="IPR016160">
    <property type="entry name" value="Ald_DH_CS_CYS"/>
</dbReference>
<dbReference type="PROSITE" id="PS00070">
    <property type="entry name" value="ALDEHYDE_DEHYDR_CYS"/>
    <property type="match status" value="1"/>
</dbReference>
<dbReference type="Gene3D" id="3.40.309.10">
    <property type="entry name" value="Aldehyde Dehydrogenase, Chain A, domain 2"/>
    <property type="match status" value="1"/>
</dbReference>
<dbReference type="GO" id="GO:0005737">
    <property type="term" value="C:cytoplasm"/>
    <property type="evidence" value="ECO:0007669"/>
    <property type="project" value="TreeGrafter"/>
</dbReference>
<dbReference type="InterPro" id="IPR016162">
    <property type="entry name" value="Ald_DH_N"/>
</dbReference>
<dbReference type="GO" id="GO:0006081">
    <property type="term" value="P:aldehyde metabolic process"/>
    <property type="evidence" value="ECO:0007669"/>
    <property type="project" value="InterPro"/>
</dbReference>
<organism evidence="4 5">
    <name type="scientific">Nocardioides ginsengisegetis</name>
    <dbReference type="NCBI Taxonomy" id="661491"/>
    <lineage>
        <taxon>Bacteria</taxon>
        <taxon>Bacillati</taxon>
        <taxon>Actinomycetota</taxon>
        <taxon>Actinomycetes</taxon>
        <taxon>Propionibacteriales</taxon>
        <taxon>Nocardioidaceae</taxon>
        <taxon>Nocardioides</taxon>
    </lineage>
</organism>
<gene>
    <name evidence="4" type="ORF">FB382_003198</name>
</gene>
<keyword evidence="5" id="KW-1185">Reference proteome</keyword>
<dbReference type="InterPro" id="IPR016161">
    <property type="entry name" value="Ald_DH/histidinol_DH"/>
</dbReference>
<dbReference type="SUPFAM" id="SSF53720">
    <property type="entry name" value="ALDH-like"/>
    <property type="match status" value="1"/>
</dbReference>
<dbReference type="EMBL" id="JACGXA010000001">
    <property type="protein sequence ID" value="MBA8804907.1"/>
    <property type="molecule type" value="Genomic_DNA"/>
</dbReference>
<evidence type="ECO:0000259" key="3">
    <source>
        <dbReference type="Pfam" id="PF00171"/>
    </source>
</evidence>
<accession>A0A7W3J2A4</accession>
<keyword evidence="2 4" id="KW-0560">Oxidoreductase</keyword>
<evidence type="ECO:0000313" key="5">
    <source>
        <dbReference type="Proteomes" id="UP000580910"/>
    </source>
</evidence>
<dbReference type="EC" id="1.2.1.3" evidence="4"/>
<name>A0A7W3J2A4_9ACTN</name>
<evidence type="ECO:0000256" key="1">
    <source>
        <dbReference type="ARBA" id="ARBA00009986"/>
    </source>
</evidence>
<dbReference type="CDD" id="cd07087">
    <property type="entry name" value="ALDH_F3-13-14_CALDH-like"/>
    <property type="match status" value="1"/>
</dbReference>
<evidence type="ECO:0000256" key="2">
    <source>
        <dbReference type="ARBA" id="ARBA00023002"/>
    </source>
</evidence>
<evidence type="ECO:0000313" key="4">
    <source>
        <dbReference type="EMBL" id="MBA8804907.1"/>
    </source>
</evidence>
<dbReference type="InterPro" id="IPR012394">
    <property type="entry name" value="Aldehyde_DH_NAD(P)"/>
</dbReference>
<dbReference type="AlphaFoldDB" id="A0A7W3J2A4"/>
<dbReference type="Pfam" id="PF00171">
    <property type="entry name" value="Aldedh"/>
    <property type="match status" value="1"/>
</dbReference>
<protein>
    <submittedName>
        <fullName evidence="4">Aldehyde dehydrogenase (NAD+)</fullName>
        <ecNumber evidence="4">1.2.1.3</ecNumber>
    </submittedName>
</protein>
<dbReference type="PANTHER" id="PTHR43570">
    <property type="entry name" value="ALDEHYDE DEHYDROGENASE"/>
    <property type="match status" value="1"/>
</dbReference>
<sequence length="370" mass="39628">MPRRVSVPLNVKPGKAWYTYEPLGVVMVIGAWNYPVNLTFMPLIAALAAGNCVVVKPSEVASHTSAALAELLPLYVDPEAVVVVEGGAEVTLDLIDQNLDHVFFTGSPTVGSAIMAAASKHLTPVTLELGGKCPVIVTESARLDVAARRIAFGKLANSGQTCVAPDYVMVDRKVRDEFVPLLVKTLEEFSEGRRLPIVNQRHAARIEALVASAGGQVVTGGDVDVENASAPITVVLDPAPGSAIMAEEIFGPVLPVVTVEGLDDAIGRVNAGTKPLASYLFTQDRSDEERSLAGFSAGATVINHVMMHMAVHDLPFGGVGTSGTGRYHGHWGFETFSHAKAILRQQTRIDPRLMYPPYSPRFQKMVRKQL</sequence>
<proteinExistence type="inferred from homology"/>
<dbReference type="InterPro" id="IPR016163">
    <property type="entry name" value="Ald_DH_C"/>
</dbReference>
<dbReference type="Gene3D" id="3.40.605.10">
    <property type="entry name" value="Aldehyde Dehydrogenase, Chain A, domain 1"/>
    <property type="match status" value="1"/>
</dbReference>
<dbReference type="InterPro" id="IPR015590">
    <property type="entry name" value="Aldehyde_DH_dom"/>
</dbReference>
<comment type="similarity">
    <text evidence="1">Belongs to the aldehyde dehydrogenase family.</text>
</comment>
<dbReference type="PANTHER" id="PTHR43570:SF16">
    <property type="entry name" value="ALDEHYDE DEHYDROGENASE TYPE III, ISOFORM Q"/>
    <property type="match status" value="1"/>
</dbReference>
<feature type="domain" description="Aldehyde dehydrogenase" evidence="3">
    <location>
        <begin position="15"/>
        <end position="342"/>
    </location>
</feature>
<reference evidence="4 5" key="1">
    <citation type="submission" date="2020-07" db="EMBL/GenBank/DDBJ databases">
        <title>Sequencing the genomes of 1000 actinobacteria strains.</title>
        <authorList>
            <person name="Klenk H.-P."/>
        </authorList>
    </citation>
    <scope>NUCLEOTIDE SEQUENCE [LARGE SCALE GENOMIC DNA]</scope>
    <source>
        <strain evidence="4 5">DSM 21349</strain>
    </source>
</reference>
<comment type="caution">
    <text evidence="4">The sequence shown here is derived from an EMBL/GenBank/DDBJ whole genome shotgun (WGS) entry which is preliminary data.</text>
</comment>
<dbReference type="GO" id="GO:0004029">
    <property type="term" value="F:aldehyde dehydrogenase (NAD+) activity"/>
    <property type="evidence" value="ECO:0007669"/>
    <property type="project" value="UniProtKB-EC"/>
</dbReference>
<dbReference type="Proteomes" id="UP000580910">
    <property type="component" value="Unassembled WGS sequence"/>
</dbReference>